<evidence type="ECO:0000256" key="3">
    <source>
        <dbReference type="PROSITE-ProRule" id="PRU00169"/>
    </source>
</evidence>
<dbReference type="InterPro" id="IPR011006">
    <property type="entry name" value="CheY-like_superfamily"/>
</dbReference>
<dbReference type="PROSITE" id="PS00622">
    <property type="entry name" value="HTH_LUXR_1"/>
    <property type="match status" value="1"/>
</dbReference>
<dbReference type="InterPro" id="IPR039420">
    <property type="entry name" value="WalR-like"/>
</dbReference>
<dbReference type="InterPro" id="IPR016032">
    <property type="entry name" value="Sig_transdc_resp-reg_C-effctor"/>
</dbReference>
<dbReference type="STRING" id="1920490.GCA_001895925_00568"/>
<dbReference type="Gene3D" id="3.40.50.2300">
    <property type="match status" value="1"/>
</dbReference>
<comment type="caution">
    <text evidence="6">The sequence shown here is derived from an EMBL/GenBank/DDBJ whole genome shotgun (WGS) entry which is preliminary data.</text>
</comment>
<feature type="domain" description="Response regulatory" evidence="5">
    <location>
        <begin position="3"/>
        <end position="132"/>
    </location>
</feature>
<gene>
    <name evidence="6" type="ORF">C7B65_00110</name>
</gene>
<dbReference type="Pfam" id="PF00196">
    <property type="entry name" value="GerE"/>
    <property type="match status" value="1"/>
</dbReference>
<evidence type="ECO:0000256" key="1">
    <source>
        <dbReference type="ARBA" id="ARBA00022553"/>
    </source>
</evidence>
<dbReference type="PROSITE" id="PS50043">
    <property type="entry name" value="HTH_LUXR_2"/>
    <property type="match status" value="1"/>
</dbReference>
<dbReference type="InterPro" id="IPR058245">
    <property type="entry name" value="NreC/VraR/RcsB-like_REC"/>
</dbReference>
<dbReference type="PANTHER" id="PTHR43214:SF43">
    <property type="entry name" value="TWO-COMPONENT RESPONSE REGULATOR"/>
    <property type="match status" value="1"/>
</dbReference>
<dbReference type="SUPFAM" id="SSF52172">
    <property type="entry name" value="CheY-like"/>
    <property type="match status" value="1"/>
</dbReference>
<dbReference type="PRINTS" id="PR00038">
    <property type="entry name" value="HTHLUXR"/>
</dbReference>
<protein>
    <submittedName>
        <fullName evidence="6">DNA-binding response regulator</fullName>
    </submittedName>
</protein>
<dbReference type="AlphaFoldDB" id="A0A2T1DP26"/>
<reference evidence="6 7" key="2">
    <citation type="submission" date="2018-03" db="EMBL/GenBank/DDBJ databases">
        <title>The ancient ancestry and fast evolution of plastids.</title>
        <authorList>
            <person name="Moore K.R."/>
            <person name="Magnabosco C."/>
            <person name="Momper L."/>
            <person name="Gold D.A."/>
            <person name="Bosak T."/>
            <person name="Fournier G.P."/>
        </authorList>
    </citation>
    <scope>NUCLEOTIDE SEQUENCE [LARGE SCALE GENOMIC DNA]</scope>
    <source>
        <strain evidence="6 7">ULC007</strain>
    </source>
</reference>
<dbReference type="GO" id="GO:0000160">
    <property type="term" value="P:phosphorelay signal transduction system"/>
    <property type="evidence" value="ECO:0007669"/>
    <property type="project" value="InterPro"/>
</dbReference>
<evidence type="ECO:0000259" key="4">
    <source>
        <dbReference type="PROSITE" id="PS50043"/>
    </source>
</evidence>
<evidence type="ECO:0000256" key="2">
    <source>
        <dbReference type="ARBA" id="ARBA00023125"/>
    </source>
</evidence>
<dbReference type="Proteomes" id="UP000238634">
    <property type="component" value="Unassembled WGS sequence"/>
</dbReference>
<dbReference type="OrthoDB" id="570944at2"/>
<dbReference type="Pfam" id="PF00072">
    <property type="entry name" value="Response_reg"/>
    <property type="match status" value="1"/>
</dbReference>
<evidence type="ECO:0000313" key="6">
    <source>
        <dbReference type="EMBL" id="PSB22246.1"/>
    </source>
</evidence>
<keyword evidence="1 3" id="KW-0597">Phosphoprotein</keyword>
<dbReference type="CDD" id="cd17535">
    <property type="entry name" value="REC_NarL-like"/>
    <property type="match status" value="1"/>
</dbReference>
<dbReference type="InterPro" id="IPR001789">
    <property type="entry name" value="Sig_transdc_resp-reg_receiver"/>
</dbReference>
<dbReference type="InterPro" id="IPR000792">
    <property type="entry name" value="Tscrpt_reg_LuxR_C"/>
</dbReference>
<evidence type="ECO:0000313" key="7">
    <source>
        <dbReference type="Proteomes" id="UP000238634"/>
    </source>
</evidence>
<dbReference type="EMBL" id="PVWG01000001">
    <property type="protein sequence ID" value="PSB22246.1"/>
    <property type="molecule type" value="Genomic_DNA"/>
</dbReference>
<dbReference type="PROSITE" id="PS50110">
    <property type="entry name" value="RESPONSE_REGULATORY"/>
    <property type="match status" value="1"/>
</dbReference>
<dbReference type="CDD" id="cd06170">
    <property type="entry name" value="LuxR_C_like"/>
    <property type="match status" value="1"/>
</dbReference>
<evidence type="ECO:0000259" key="5">
    <source>
        <dbReference type="PROSITE" id="PS50110"/>
    </source>
</evidence>
<dbReference type="SMART" id="SM00421">
    <property type="entry name" value="HTH_LUXR"/>
    <property type="match status" value="1"/>
</dbReference>
<keyword evidence="7" id="KW-1185">Reference proteome</keyword>
<name>A0A2T1DP26_9CYAN</name>
<keyword evidence="2 6" id="KW-0238">DNA-binding</keyword>
<dbReference type="GO" id="GO:0003677">
    <property type="term" value="F:DNA binding"/>
    <property type="evidence" value="ECO:0007669"/>
    <property type="project" value="UniProtKB-KW"/>
</dbReference>
<accession>A0A2T1DP26</accession>
<organism evidence="6 7">
    <name type="scientific">Phormidesmis priestleyi ULC007</name>
    <dbReference type="NCBI Taxonomy" id="1920490"/>
    <lineage>
        <taxon>Bacteria</taxon>
        <taxon>Bacillati</taxon>
        <taxon>Cyanobacteriota</taxon>
        <taxon>Cyanophyceae</taxon>
        <taxon>Leptolyngbyales</taxon>
        <taxon>Leptolyngbyaceae</taxon>
        <taxon>Phormidesmis</taxon>
    </lineage>
</organism>
<proteinExistence type="predicted"/>
<feature type="domain" description="HTH luxR-type" evidence="4">
    <location>
        <begin position="166"/>
        <end position="231"/>
    </location>
</feature>
<reference evidence="6 7" key="1">
    <citation type="submission" date="2018-02" db="EMBL/GenBank/DDBJ databases">
        <authorList>
            <person name="Cohen D.B."/>
            <person name="Kent A.D."/>
        </authorList>
    </citation>
    <scope>NUCLEOTIDE SEQUENCE [LARGE SCALE GENOMIC DNA]</scope>
    <source>
        <strain evidence="6 7">ULC007</strain>
    </source>
</reference>
<dbReference type="PANTHER" id="PTHR43214">
    <property type="entry name" value="TWO-COMPONENT RESPONSE REGULATOR"/>
    <property type="match status" value="1"/>
</dbReference>
<feature type="modified residue" description="4-aspartylphosphate" evidence="3">
    <location>
        <position position="67"/>
    </location>
</feature>
<dbReference type="SMART" id="SM00448">
    <property type="entry name" value="REC"/>
    <property type="match status" value="1"/>
</dbReference>
<dbReference type="GO" id="GO:0006355">
    <property type="term" value="P:regulation of DNA-templated transcription"/>
    <property type="evidence" value="ECO:0007669"/>
    <property type="project" value="InterPro"/>
</dbReference>
<sequence length="240" mass="26657">MIRVLLVEDQEIVRRGLKTLLETKPDLQVIGEADNGHSAIRFLADCQANDQLEAPEITPFPDVVLMDIRMPGMNGVEATRLICQQFPDLKVLVLTTFNDTEYVSEALRFGAKGYLLKDTPADELAKAIRSVHQGYTQFGPGIVEKVIAKKVMAEPPPTKPDSPQPLPPGLAELTDRERDVLRLIAGGANNREISQALHLSEGTVRNHITHILTRLNLRDRTQAAIVANSCRPWLEGRDEK</sequence>
<dbReference type="SUPFAM" id="SSF46894">
    <property type="entry name" value="C-terminal effector domain of the bipartite response regulators"/>
    <property type="match status" value="1"/>
</dbReference>